<proteinExistence type="inferred from homology"/>
<evidence type="ECO:0000313" key="11">
    <source>
        <dbReference type="EMBL" id="MBB5516598.1"/>
    </source>
</evidence>
<evidence type="ECO:0000256" key="2">
    <source>
        <dbReference type="ARBA" id="ARBA00004162"/>
    </source>
</evidence>
<evidence type="ECO:0000256" key="9">
    <source>
        <dbReference type="ARBA" id="ARBA00023136"/>
    </source>
</evidence>
<dbReference type="Proteomes" id="UP000553766">
    <property type="component" value="Unassembled WGS sequence"/>
</dbReference>
<protein>
    <recommendedName>
        <fullName evidence="10">Flagellar protein FliL</fullName>
    </recommendedName>
</protein>
<evidence type="ECO:0000313" key="12">
    <source>
        <dbReference type="Proteomes" id="UP000553766"/>
    </source>
</evidence>
<evidence type="ECO:0000256" key="5">
    <source>
        <dbReference type="ARBA" id="ARBA00022500"/>
    </source>
</evidence>
<dbReference type="GO" id="GO:0006935">
    <property type="term" value="P:chemotaxis"/>
    <property type="evidence" value="ECO:0007669"/>
    <property type="project" value="UniProtKB-KW"/>
</dbReference>
<reference evidence="11 12" key="1">
    <citation type="submission" date="2020-08" db="EMBL/GenBank/DDBJ databases">
        <title>Genomic Encyclopedia of Type Strains, Phase IV (KMG-IV): sequencing the most valuable type-strain genomes for metagenomic binning, comparative biology and taxonomic classification.</title>
        <authorList>
            <person name="Goeker M."/>
        </authorList>
    </citation>
    <scope>NUCLEOTIDE SEQUENCE [LARGE SCALE GENOMIC DNA]</scope>
    <source>
        <strain evidence="11 12">DSM 103377</strain>
    </source>
</reference>
<keyword evidence="6 10" id="KW-0812">Transmembrane</keyword>
<dbReference type="GO" id="GO:0071978">
    <property type="term" value="P:bacterial-type flagellum-dependent swarming motility"/>
    <property type="evidence" value="ECO:0007669"/>
    <property type="project" value="TreeGrafter"/>
</dbReference>
<keyword evidence="12" id="KW-1185">Reference proteome</keyword>
<dbReference type="Pfam" id="PF03748">
    <property type="entry name" value="FliL"/>
    <property type="match status" value="1"/>
</dbReference>
<evidence type="ECO:0000256" key="10">
    <source>
        <dbReference type="RuleBase" id="RU364125"/>
    </source>
</evidence>
<keyword evidence="11" id="KW-0969">Cilium</keyword>
<keyword evidence="8 10" id="KW-1133">Transmembrane helix</keyword>
<keyword evidence="4" id="KW-1003">Cell membrane</keyword>
<evidence type="ECO:0000256" key="8">
    <source>
        <dbReference type="ARBA" id="ARBA00022989"/>
    </source>
</evidence>
<accession>A0A840WNF5</accession>
<keyword evidence="9 10" id="KW-0472">Membrane</keyword>
<evidence type="ECO:0000256" key="4">
    <source>
        <dbReference type="ARBA" id="ARBA00022475"/>
    </source>
</evidence>
<organism evidence="11 12">
    <name type="scientific">Rubricella aquisinus</name>
    <dbReference type="NCBI Taxonomy" id="2028108"/>
    <lineage>
        <taxon>Bacteria</taxon>
        <taxon>Pseudomonadati</taxon>
        <taxon>Pseudomonadota</taxon>
        <taxon>Alphaproteobacteria</taxon>
        <taxon>Rhodobacterales</taxon>
        <taxon>Paracoccaceae</taxon>
        <taxon>Rubricella</taxon>
    </lineage>
</organism>
<comment type="subcellular location">
    <subcellularLocation>
        <location evidence="10">Cell inner membrane</location>
    </subcellularLocation>
    <subcellularLocation>
        <location evidence="2">Cell membrane</location>
        <topology evidence="2">Single-pass membrane protein</topology>
    </subcellularLocation>
</comment>
<evidence type="ECO:0000256" key="6">
    <source>
        <dbReference type="ARBA" id="ARBA00022692"/>
    </source>
</evidence>
<keyword evidence="11" id="KW-0966">Cell projection</keyword>
<dbReference type="PANTHER" id="PTHR35091:SF2">
    <property type="entry name" value="FLAGELLAR PROTEIN FLIL"/>
    <property type="match status" value="1"/>
</dbReference>
<keyword evidence="10" id="KW-0997">Cell inner membrane</keyword>
<comment type="function">
    <text evidence="1 10">Controls the rotational direction of flagella during chemotaxis.</text>
</comment>
<dbReference type="EMBL" id="JACIJS010000007">
    <property type="protein sequence ID" value="MBB5516598.1"/>
    <property type="molecule type" value="Genomic_DNA"/>
</dbReference>
<dbReference type="RefSeq" id="WP_184012348.1">
    <property type="nucleotide sequence ID" value="NZ_JACIJS010000007.1"/>
</dbReference>
<evidence type="ECO:0000256" key="1">
    <source>
        <dbReference type="ARBA" id="ARBA00002254"/>
    </source>
</evidence>
<name>A0A840WNF5_9RHOB</name>
<dbReference type="PANTHER" id="PTHR35091">
    <property type="entry name" value="FLAGELLAR PROTEIN FLIL"/>
    <property type="match status" value="1"/>
</dbReference>
<feature type="transmembrane region" description="Helical" evidence="10">
    <location>
        <begin position="20"/>
        <end position="40"/>
    </location>
</feature>
<dbReference type="GO" id="GO:0005886">
    <property type="term" value="C:plasma membrane"/>
    <property type="evidence" value="ECO:0007669"/>
    <property type="project" value="UniProtKB-SubCell"/>
</dbReference>
<gene>
    <name evidence="11" type="ORF">FHS89_002629</name>
</gene>
<dbReference type="GO" id="GO:0009425">
    <property type="term" value="C:bacterial-type flagellum basal body"/>
    <property type="evidence" value="ECO:0007669"/>
    <property type="project" value="InterPro"/>
</dbReference>
<sequence length="163" mass="17383">MSDDADSTGEDTGGKGGLKSIIIGVLAAVVLGGAGFYVSYSGLIGGATAGSAATESKVALSPGDRPVFVPIPQLTITFPPDGRTRMLRFTAELEVDRAYRDEVEALLPRINDVFNTYLRAVDLAELEAPSSMLRLRAQMLRRVQIVTGPGRVQDLLITEFILS</sequence>
<keyword evidence="5 10" id="KW-0145">Chemotaxis</keyword>
<keyword evidence="7 10" id="KW-0283">Flagellar rotation</keyword>
<dbReference type="AlphaFoldDB" id="A0A840WNF5"/>
<evidence type="ECO:0000256" key="3">
    <source>
        <dbReference type="ARBA" id="ARBA00008281"/>
    </source>
</evidence>
<dbReference type="InterPro" id="IPR005503">
    <property type="entry name" value="FliL"/>
</dbReference>
<comment type="similarity">
    <text evidence="3 10">Belongs to the FliL family.</text>
</comment>
<evidence type="ECO:0000256" key="7">
    <source>
        <dbReference type="ARBA" id="ARBA00022779"/>
    </source>
</evidence>
<comment type="caution">
    <text evidence="11">The sequence shown here is derived from an EMBL/GenBank/DDBJ whole genome shotgun (WGS) entry which is preliminary data.</text>
</comment>
<keyword evidence="11" id="KW-0282">Flagellum</keyword>